<accession>A0A0U3GN49</accession>
<sequence length="627" mass="68955">MTVPTDRASLDRFDVWAPHAKAVTVRVEGVDHPMVAATTLPAGTLRGPARRGRGWWTLPDDADVPAGTVRYGYVLTKVFDEGTPDERTQVSDVLPDPRSRRQPQGVHDLSCTFDPAEHAWGDGAWTGRALAGSVVYELHVGTFTPEGTLDSAIERLDHLVELGVDLVELLPVNGFNGEHNWGYDGVLWYTVDESYGGPAAYQRFVDACHQRGLGVVQDVVYNHLGPSGNYLPLFADYFKPGASSWGDLINLDGWGSDGVREHILDNVEMWLRDYHVDGFRLDAVHALQDHRAVHILEEIAERVERVAAETGKPLFTIAESDLNDPRMITPVHENGLGMTGQWLDDFHHAAHVALTGETQGYYADFGSLASLDKVVREAFYHNGTMSAFRGRHHGRPVDKRRQRTWQFVTCIQNHDQVGNRAAGDRISAGLDADRLVLGAVLLLTQPFTPMLFMGEEWGASTPWQFFTAHPEPELGEAVARGRKAEFASMGWDESTVPDPQAPSTFENSKLDWSETGRGDHARVLAAYRELIALRRTVPELTDPRFATIRTAHDDDARWFVLHRAAEPGSDHGVAVLLNFGTEPVRVPFPGTAGAEVLFRSGEVSLSAGDDGGALAQLPPHGAAVVRC</sequence>
<comment type="catalytic activity">
    <reaction evidence="12 14">
        <text>hydrolysis of (1-&gt;4)-alpha-D-glucosidic linkage in 4-alpha-D-[(1-&gt;4)-alpha-D-glucanosyl]n trehalose to yield trehalose and (1-&gt;4)-alpha-D-glucan.</text>
        <dbReference type="EC" id="3.2.1.141"/>
    </reaction>
</comment>
<dbReference type="CDD" id="cd11325">
    <property type="entry name" value="AmyAc_GTHase"/>
    <property type="match status" value="1"/>
</dbReference>
<feature type="region of interest" description="Disordered" evidence="18">
    <location>
        <begin position="491"/>
        <end position="512"/>
    </location>
</feature>
<dbReference type="OrthoDB" id="9800174at2"/>
<reference evidence="21 23" key="2">
    <citation type="submission" date="2019-07" db="EMBL/GenBank/DDBJ databases">
        <title>Whole genome shotgun sequence of Kocuria flava NBRC 107626.</title>
        <authorList>
            <person name="Hosoyama A."/>
            <person name="Uohara A."/>
            <person name="Ohji S."/>
            <person name="Ichikawa N."/>
        </authorList>
    </citation>
    <scope>NUCLEOTIDE SEQUENCE [LARGE SCALE GENOMIC DNA]</scope>
    <source>
        <strain evidence="21 23">NBRC 107626</strain>
    </source>
</reference>
<evidence type="ECO:0000313" key="22">
    <source>
        <dbReference type="Proteomes" id="UP000057181"/>
    </source>
</evidence>
<feature type="region of interest" description="Disordered" evidence="18">
    <location>
        <begin position="86"/>
        <end position="107"/>
    </location>
</feature>
<evidence type="ECO:0000256" key="9">
    <source>
        <dbReference type="ARBA" id="ARBA00023295"/>
    </source>
</evidence>
<dbReference type="SUPFAM" id="SSF51445">
    <property type="entry name" value="(Trans)glycosidases"/>
    <property type="match status" value="1"/>
</dbReference>
<dbReference type="Gene3D" id="3.20.20.80">
    <property type="entry name" value="Glycosidases"/>
    <property type="match status" value="1"/>
</dbReference>
<dbReference type="SUPFAM" id="SSF81296">
    <property type="entry name" value="E set domains"/>
    <property type="match status" value="1"/>
</dbReference>
<dbReference type="UniPathway" id="UPA00299"/>
<comment type="subcellular location">
    <subcellularLocation>
        <location evidence="1 15">Cytoplasm</location>
    </subcellularLocation>
</comment>
<evidence type="ECO:0000256" key="17">
    <source>
        <dbReference type="PIRSR" id="PIRSR006337-3"/>
    </source>
</evidence>
<dbReference type="InterPro" id="IPR017853">
    <property type="entry name" value="GH"/>
</dbReference>
<dbReference type="KEGG" id="kfv:AS188_13825"/>
<keyword evidence="9 14" id="KW-0326">Glycosidase</keyword>
<dbReference type="Pfam" id="PF00128">
    <property type="entry name" value="Alpha-amylase"/>
    <property type="match status" value="2"/>
</dbReference>
<evidence type="ECO:0000256" key="18">
    <source>
        <dbReference type="SAM" id="MobiDB-lite"/>
    </source>
</evidence>
<evidence type="ECO:0000313" key="23">
    <source>
        <dbReference type="Proteomes" id="UP000321155"/>
    </source>
</evidence>
<dbReference type="Pfam" id="PF11941">
    <property type="entry name" value="DUF3459"/>
    <property type="match status" value="1"/>
</dbReference>
<evidence type="ECO:0000313" key="20">
    <source>
        <dbReference type="EMBL" id="ALU40643.1"/>
    </source>
</evidence>
<evidence type="ECO:0000256" key="4">
    <source>
        <dbReference type="ARBA" id="ARBA00012268"/>
    </source>
</evidence>
<dbReference type="NCBIfam" id="TIGR02402">
    <property type="entry name" value="trehalose_TreZ"/>
    <property type="match status" value="1"/>
</dbReference>
<feature type="binding site" evidence="16">
    <location>
        <begin position="280"/>
        <end position="285"/>
    </location>
    <ligand>
        <name>substrate</name>
    </ligand>
</feature>
<evidence type="ECO:0000256" key="2">
    <source>
        <dbReference type="ARBA" id="ARBA00005199"/>
    </source>
</evidence>
<keyword evidence="8" id="KW-0119">Carbohydrate metabolism</keyword>
<keyword evidence="7 14" id="KW-0378">Hydrolase</keyword>
<protein>
    <recommendedName>
        <fullName evidence="5 13">Malto-oligosyltrehalose trehalohydrolase</fullName>
        <shortName evidence="14">MTHase</shortName>
        <ecNumber evidence="4 13">3.2.1.141</ecNumber>
    </recommendedName>
    <alternativeName>
        <fullName evidence="11 14">4-alpha-D-((1-&gt;4)-alpha-D-glucano)trehalose trehalohydrolase</fullName>
    </alternativeName>
    <alternativeName>
        <fullName evidence="10 14">Maltooligosyl trehalose trehalohydrolase</fullName>
    </alternativeName>
</protein>
<evidence type="ECO:0000256" key="12">
    <source>
        <dbReference type="ARBA" id="ARBA00034013"/>
    </source>
</evidence>
<keyword evidence="23" id="KW-1185">Reference proteome</keyword>
<feature type="binding site" evidence="16">
    <location>
        <begin position="414"/>
        <end position="419"/>
    </location>
    <ligand>
        <name>substrate</name>
    </ligand>
</feature>
<keyword evidence="6" id="KW-0963">Cytoplasm</keyword>
<reference evidence="20 22" key="1">
    <citation type="submission" date="2015-11" db="EMBL/GenBank/DDBJ databases">
        <title>Complete Genome Sequence of Kocuria flava strain HO-9041.</title>
        <authorList>
            <person name="Zhou M."/>
            <person name="Dai J."/>
        </authorList>
    </citation>
    <scope>NUCLEOTIDE SEQUENCE [LARGE SCALE GENOMIC DNA]</scope>
    <source>
        <strain evidence="20 22">HO-9041</strain>
    </source>
</reference>
<evidence type="ECO:0000256" key="7">
    <source>
        <dbReference type="ARBA" id="ARBA00022801"/>
    </source>
</evidence>
<feature type="active site" description="Nucleophile" evidence="15">
    <location>
        <position position="282"/>
    </location>
</feature>
<dbReference type="Gene3D" id="2.60.40.10">
    <property type="entry name" value="Immunoglobulins"/>
    <property type="match status" value="1"/>
</dbReference>
<dbReference type="InterPro" id="IPR014756">
    <property type="entry name" value="Ig_E-set"/>
</dbReference>
<evidence type="ECO:0000256" key="15">
    <source>
        <dbReference type="PIRSR" id="PIRSR006337-1"/>
    </source>
</evidence>
<name>A0A0U3GN49_9MICC</name>
<feature type="active site" description="Proton donor" evidence="15">
    <location>
        <position position="319"/>
    </location>
</feature>
<dbReference type="PANTHER" id="PTHR43651">
    <property type="entry name" value="1,4-ALPHA-GLUCAN-BRANCHING ENZYME"/>
    <property type="match status" value="1"/>
</dbReference>
<evidence type="ECO:0000313" key="21">
    <source>
        <dbReference type="EMBL" id="GEO92630.1"/>
    </source>
</evidence>
<dbReference type="InterPro" id="IPR013783">
    <property type="entry name" value="Ig-like_fold"/>
</dbReference>
<organism evidence="20 22">
    <name type="scientific">Kocuria flava</name>
    <dbReference type="NCBI Taxonomy" id="446860"/>
    <lineage>
        <taxon>Bacteria</taxon>
        <taxon>Bacillati</taxon>
        <taxon>Actinomycetota</taxon>
        <taxon>Actinomycetes</taxon>
        <taxon>Micrococcales</taxon>
        <taxon>Micrococcaceae</taxon>
        <taxon>Kocuria</taxon>
    </lineage>
</organism>
<dbReference type="Proteomes" id="UP000057181">
    <property type="component" value="Chromosome"/>
</dbReference>
<dbReference type="InterPro" id="IPR006047">
    <property type="entry name" value="GH13_cat_dom"/>
</dbReference>
<comment type="pathway">
    <text evidence="2 14">Glycan biosynthesis; trehalose biosynthesis.</text>
</comment>
<dbReference type="PIRSF" id="PIRSF006337">
    <property type="entry name" value="Trehalose_TreZ"/>
    <property type="match status" value="1"/>
</dbReference>
<evidence type="ECO:0000256" key="10">
    <source>
        <dbReference type="ARBA" id="ARBA00032057"/>
    </source>
</evidence>
<gene>
    <name evidence="21" type="primary">treZ</name>
    <name evidence="20" type="ORF">AS188_13825</name>
    <name evidence="21" type="ORF">KFL01_19360</name>
</gene>
<feature type="compositionally biased region" description="Basic and acidic residues" evidence="18">
    <location>
        <begin position="86"/>
        <end position="99"/>
    </location>
</feature>
<feature type="site" description="Transition state stabilizer" evidence="17">
    <location>
        <position position="415"/>
    </location>
</feature>
<dbReference type="EMBL" id="CP013254">
    <property type="protein sequence ID" value="ALU40643.1"/>
    <property type="molecule type" value="Genomic_DNA"/>
</dbReference>
<dbReference type="RefSeq" id="WP_058859329.1">
    <property type="nucleotide sequence ID" value="NZ_BJZR01000052.1"/>
</dbReference>
<dbReference type="GO" id="GO:0033942">
    <property type="term" value="F:4-alpha-D-(1-&gt;4)-alpha-D-glucanotrehalose trehalohydrolase activity"/>
    <property type="evidence" value="ECO:0007669"/>
    <property type="project" value="UniProtKB-EC"/>
</dbReference>
<proteinExistence type="inferred from homology"/>
<dbReference type="InterPro" id="IPR012768">
    <property type="entry name" value="Trehalose_TreZ"/>
</dbReference>
<dbReference type="Gene3D" id="1.10.10.760">
    <property type="entry name" value="E-set domains of sugar-utilizing enzymes"/>
    <property type="match status" value="1"/>
</dbReference>
<evidence type="ECO:0000259" key="19">
    <source>
        <dbReference type="SMART" id="SM00642"/>
    </source>
</evidence>
<dbReference type="InterPro" id="IPR022567">
    <property type="entry name" value="DUF3459"/>
</dbReference>
<evidence type="ECO:0000256" key="5">
    <source>
        <dbReference type="ARBA" id="ARBA00015938"/>
    </source>
</evidence>
<feature type="domain" description="Glycosyl hydrolase family 13 catalytic" evidence="19">
    <location>
        <begin position="137"/>
        <end position="482"/>
    </location>
</feature>
<dbReference type="Proteomes" id="UP000321155">
    <property type="component" value="Unassembled WGS sequence"/>
</dbReference>
<dbReference type="AlphaFoldDB" id="A0A0U3GN49"/>
<evidence type="ECO:0000256" key="1">
    <source>
        <dbReference type="ARBA" id="ARBA00004496"/>
    </source>
</evidence>
<dbReference type="EC" id="3.2.1.141" evidence="4 13"/>
<dbReference type="GO" id="GO:0005992">
    <property type="term" value="P:trehalose biosynthetic process"/>
    <property type="evidence" value="ECO:0007669"/>
    <property type="project" value="UniProtKB-UniRule"/>
</dbReference>
<dbReference type="InterPro" id="IPR044901">
    <property type="entry name" value="Trehalose_TreZ_E-set_sf"/>
</dbReference>
<evidence type="ECO:0000256" key="13">
    <source>
        <dbReference type="NCBIfam" id="TIGR02402"/>
    </source>
</evidence>
<evidence type="ECO:0000256" key="6">
    <source>
        <dbReference type="ARBA" id="ARBA00022490"/>
    </source>
</evidence>
<dbReference type="GO" id="GO:0005737">
    <property type="term" value="C:cytoplasm"/>
    <property type="evidence" value="ECO:0007669"/>
    <property type="project" value="UniProtKB-SubCell"/>
</dbReference>
<evidence type="ECO:0000256" key="14">
    <source>
        <dbReference type="PIRNR" id="PIRNR006337"/>
    </source>
</evidence>
<evidence type="ECO:0000256" key="16">
    <source>
        <dbReference type="PIRSR" id="PIRSR006337-2"/>
    </source>
</evidence>
<comment type="similarity">
    <text evidence="3 14">Belongs to the glycosyl hydrolase 13 family.</text>
</comment>
<feature type="binding site" evidence="16">
    <location>
        <begin position="344"/>
        <end position="348"/>
    </location>
    <ligand>
        <name>substrate</name>
    </ligand>
</feature>
<dbReference type="SMART" id="SM00642">
    <property type="entry name" value="Aamy"/>
    <property type="match status" value="1"/>
</dbReference>
<dbReference type="PANTHER" id="PTHR43651:SF11">
    <property type="entry name" value="MALTO-OLIGOSYLTREHALOSE TREHALOHYDROLASE"/>
    <property type="match status" value="1"/>
</dbReference>
<dbReference type="STRING" id="446860.AS188_13825"/>
<evidence type="ECO:0000256" key="3">
    <source>
        <dbReference type="ARBA" id="ARBA00008061"/>
    </source>
</evidence>
<dbReference type="CDD" id="cd02853">
    <property type="entry name" value="E_set_MTHase_like_N"/>
    <property type="match status" value="1"/>
</dbReference>
<evidence type="ECO:0000256" key="8">
    <source>
        <dbReference type="ARBA" id="ARBA00023277"/>
    </source>
</evidence>
<dbReference type="EMBL" id="BJZR01000052">
    <property type="protein sequence ID" value="GEO92630.1"/>
    <property type="molecule type" value="Genomic_DNA"/>
</dbReference>
<evidence type="ECO:0000256" key="11">
    <source>
        <dbReference type="ARBA" id="ARBA00033284"/>
    </source>
</evidence>